<evidence type="ECO:0000313" key="1">
    <source>
        <dbReference type="EMBL" id="TDD45420.1"/>
    </source>
</evidence>
<accession>A0A4R4YLV3</accession>
<dbReference type="EMBL" id="SMKQ01000079">
    <property type="protein sequence ID" value="TDD45420.1"/>
    <property type="molecule type" value="Genomic_DNA"/>
</dbReference>
<gene>
    <name evidence="1" type="ORF">E1286_24185</name>
</gene>
<proteinExistence type="predicted"/>
<sequence length="69" mass="7773">MTTRAYLLRGERVELVCRFVLPSKPRPLPPCPPWLTWAAPPPGAPRNAAVAYADGRIVVRPFRGLRRHT</sequence>
<dbReference type="RefSeq" id="WP_132615725.1">
    <property type="nucleotide sequence ID" value="NZ_SMKQ01000079.1"/>
</dbReference>
<comment type="caution">
    <text evidence="1">The sequence shown here is derived from an EMBL/GenBank/DDBJ whole genome shotgun (WGS) entry which is preliminary data.</text>
</comment>
<organism evidence="1 2">
    <name type="scientific">Nonomuraea terrae</name>
    <dbReference type="NCBI Taxonomy" id="2530383"/>
    <lineage>
        <taxon>Bacteria</taxon>
        <taxon>Bacillati</taxon>
        <taxon>Actinomycetota</taxon>
        <taxon>Actinomycetes</taxon>
        <taxon>Streptosporangiales</taxon>
        <taxon>Streptosporangiaceae</taxon>
        <taxon>Nonomuraea</taxon>
    </lineage>
</organism>
<evidence type="ECO:0000313" key="2">
    <source>
        <dbReference type="Proteomes" id="UP000295302"/>
    </source>
</evidence>
<keyword evidence="2" id="KW-1185">Reference proteome</keyword>
<reference evidence="1 2" key="1">
    <citation type="submission" date="2019-03" db="EMBL/GenBank/DDBJ databases">
        <title>Draft genome sequences of novel Actinobacteria.</title>
        <authorList>
            <person name="Sahin N."/>
            <person name="Ay H."/>
            <person name="Saygin H."/>
        </authorList>
    </citation>
    <scope>NUCLEOTIDE SEQUENCE [LARGE SCALE GENOMIC DNA]</scope>
    <source>
        <strain evidence="1 2">CH32</strain>
    </source>
</reference>
<dbReference type="Proteomes" id="UP000295302">
    <property type="component" value="Unassembled WGS sequence"/>
</dbReference>
<name>A0A4R4YLV3_9ACTN</name>
<dbReference type="AlphaFoldDB" id="A0A4R4YLV3"/>
<protein>
    <submittedName>
        <fullName evidence="1">Uncharacterized protein</fullName>
    </submittedName>
</protein>